<reference evidence="3 4" key="1">
    <citation type="submission" date="2019-06" db="EMBL/GenBank/DDBJ databases">
        <title>Persicimonas caeni gen. nov., sp. nov., a predatory bacterium isolated from solar saltern.</title>
        <authorList>
            <person name="Wang S."/>
        </authorList>
    </citation>
    <scope>NUCLEOTIDE SEQUENCE [LARGE SCALE GENOMIC DNA]</scope>
    <source>
        <strain evidence="3 4">YN101</strain>
    </source>
</reference>
<keyword evidence="4" id="KW-1185">Reference proteome</keyword>
<feature type="region of interest" description="Disordered" evidence="1">
    <location>
        <begin position="508"/>
        <end position="552"/>
    </location>
</feature>
<evidence type="ECO:0000256" key="1">
    <source>
        <dbReference type="SAM" id="MobiDB-lite"/>
    </source>
</evidence>
<dbReference type="AlphaFoldDB" id="A0A4Y6PUK5"/>
<accession>A0A5B8YA28</accession>
<feature type="region of interest" description="Disordered" evidence="1">
    <location>
        <begin position="129"/>
        <end position="148"/>
    </location>
</feature>
<proteinExistence type="predicted"/>
<feature type="chain" id="PRO_5030106474" evidence="2">
    <location>
        <begin position="24"/>
        <end position="580"/>
    </location>
</feature>
<organism evidence="3 4">
    <name type="scientific">Persicimonas caeni</name>
    <dbReference type="NCBI Taxonomy" id="2292766"/>
    <lineage>
        <taxon>Bacteria</taxon>
        <taxon>Deltaproteobacteria</taxon>
        <taxon>Bradymonadales</taxon>
        <taxon>Bradymonadaceae</taxon>
        <taxon>Persicimonas</taxon>
    </lineage>
</organism>
<feature type="compositionally biased region" description="Basic residues" evidence="1">
    <location>
        <begin position="138"/>
        <end position="148"/>
    </location>
</feature>
<dbReference type="RefSeq" id="WP_141198479.1">
    <property type="nucleotide sequence ID" value="NZ_CP041186.1"/>
</dbReference>
<dbReference type="OrthoDB" id="9759899at2"/>
<evidence type="ECO:0000313" key="4">
    <source>
        <dbReference type="Proteomes" id="UP000315995"/>
    </source>
</evidence>
<dbReference type="InterPro" id="IPR019283">
    <property type="entry name" value="DUF2330"/>
</dbReference>
<feature type="region of interest" description="Disordered" evidence="1">
    <location>
        <begin position="339"/>
        <end position="368"/>
    </location>
</feature>
<gene>
    <name evidence="3" type="ORF">FIV42_15015</name>
</gene>
<dbReference type="Proteomes" id="UP000315995">
    <property type="component" value="Chromosome"/>
</dbReference>
<dbReference type="EMBL" id="CP041186">
    <property type="protein sequence ID" value="QDG52002.1"/>
    <property type="molecule type" value="Genomic_DNA"/>
</dbReference>
<accession>A0A4Y6PUK5</accession>
<keyword evidence="2" id="KW-0732">Signal</keyword>
<sequence>MDLTHRAHAAVVAFIAATFVTFAAPADADAFCGFYVSGAEADLYNDATMVSLMRQGKRTVLAMQNSYEGPPEDFAMVVPVPVVLEKKQVKTLSDDVFNRLDRLTAPRLVEYWERDPCYKPPKRHYYESQDIAGEMSSRSRRSSAKKSKPKVQVHAKFKVGEYDIVILSSTESTALEDWLNQNKYNIPKGAAPYFKPYIQNGQYFFVAKVDVEKVKFQDGKAVLSPLRFHYDSDDFMLPVRLGLINSKGAQDLIAFVLGKNQRYEVANYPNVTIPTNIIVNEEVKKNFGGFYNELFNNVMKENPKAVVTEYSWATSTCDPCPGPPLRPNDILSLGADVIDGQASKPSSSNDPPGQRRRRRFVQPPPRMNTRGWVVTRLHARYNKHTLGKDLVFKKAPPIIGGRGMPQGAEGMMHEKGSRQANVNNFQGRYIKLNHWEGAVDCENPRRGVWGGPNGQGQARSQAAGDIAFDKPESDYALAKYVEEENVPGLKFPTKDYSEPVGNLFPVVDTKSGGMGDGKINDGNGNDGNKAKDGSGGEVRHPRGSGTGGCAGPSGESKAGLSFVVLLLAFGGLGKILWRRE</sequence>
<feature type="compositionally biased region" description="Basic and acidic residues" evidence="1">
    <location>
        <begin position="528"/>
        <end position="540"/>
    </location>
</feature>
<evidence type="ECO:0000313" key="3">
    <source>
        <dbReference type="EMBL" id="QDG52002.1"/>
    </source>
</evidence>
<evidence type="ECO:0000256" key="2">
    <source>
        <dbReference type="SAM" id="SignalP"/>
    </source>
</evidence>
<name>A0A4Y6PUK5_PERCE</name>
<protein>
    <submittedName>
        <fullName evidence="3">DUF2330 domain-containing protein</fullName>
    </submittedName>
</protein>
<dbReference type="Pfam" id="PF10092">
    <property type="entry name" value="DUF2330"/>
    <property type="match status" value="1"/>
</dbReference>
<feature type="signal peptide" evidence="2">
    <location>
        <begin position="1"/>
        <end position="23"/>
    </location>
</feature>